<reference evidence="1" key="1">
    <citation type="submission" date="2023-07" db="EMBL/GenBank/DDBJ databases">
        <authorList>
            <consortium name="AG Swart"/>
            <person name="Singh M."/>
            <person name="Singh A."/>
            <person name="Seah K."/>
            <person name="Emmerich C."/>
        </authorList>
    </citation>
    <scope>NUCLEOTIDE SEQUENCE</scope>
    <source>
        <strain evidence="1">DP1</strain>
    </source>
</reference>
<evidence type="ECO:0000313" key="2">
    <source>
        <dbReference type="Proteomes" id="UP001295684"/>
    </source>
</evidence>
<gene>
    <name evidence="1" type="ORF">ECRASSUSDP1_LOCUS19739</name>
</gene>
<accession>A0AAD1XT04</accession>
<keyword evidence="2" id="KW-1185">Reference proteome</keyword>
<comment type="caution">
    <text evidence="1">The sequence shown here is derived from an EMBL/GenBank/DDBJ whole genome shotgun (WGS) entry which is preliminary data.</text>
</comment>
<evidence type="ECO:0000313" key="1">
    <source>
        <dbReference type="EMBL" id="CAI2378344.1"/>
    </source>
</evidence>
<dbReference type="AlphaFoldDB" id="A0AAD1XT04"/>
<dbReference type="EMBL" id="CAMPGE010020059">
    <property type="protein sequence ID" value="CAI2378344.1"/>
    <property type="molecule type" value="Genomic_DNA"/>
</dbReference>
<organism evidence="1 2">
    <name type="scientific">Euplotes crassus</name>
    <dbReference type="NCBI Taxonomy" id="5936"/>
    <lineage>
        <taxon>Eukaryota</taxon>
        <taxon>Sar</taxon>
        <taxon>Alveolata</taxon>
        <taxon>Ciliophora</taxon>
        <taxon>Intramacronucleata</taxon>
        <taxon>Spirotrichea</taxon>
        <taxon>Hypotrichia</taxon>
        <taxon>Euplotida</taxon>
        <taxon>Euplotidae</taxon>
        <taxon>Moneuplotes</taxon>
    </lineage>
</organism>
<proteinExistence type="predicted"/>
<dbReference type="Proteomes" id="UP001295684">
    <property type="component" value="Unassembled WGS sequence"/>
</dbReference>
<name>A0AAD1XT04_EUPCR</name>
<protein>
    <submittedName>
        <fullName evidence="1">Uncharacterized protein</fullName>
    </submittedName>
</protein>
<sequence length="398" mass="46391">MICTKLQSIQMVDISENPLSNNHPNLFKQLKDSLHKNVSCHLKTENHSKDLNLTFKIKSQAKAMKRNGQSFSLPRLVKINLKPSLQEYPRPPVIKTKEFKRKKKKTNFKLQYQDAVSLTLKEIEVDSNKIFPPKEKGNHEDNLFSNTELKEDNKDEFFLTQENSHQQWEPKNTSMSRSFSQKNFESIKGNISNQSIEEKEVLKLLLQNEPKQKNESSYVEMDSEFMLNNPKANTQEFGNIKINTMNEWARLSLLDHDKQINYKGTNLPSMRKLANELKIIIKKTDYEYTEKKKTKSHLKESLKAMEFLLQKNAFDLLAIKDQSKELSSVSDLKPTPLMEELKKNFLPLQVLKTGMNPLNTDLLHKEVERCGIIVEKYLKMEDIEDVIESFNSHKSKTK</sequence>